<dbReference type="NCBIfam" id="TIGR00696">
    <property type="entry name" value="wecG_tagA_cpsF"/>
    <property type="match status" value="1"/>
</dbReference>
<dbReference type="AlphaFoldDB" id="A0A1F4VZH4"/>
<organism evidence="3 4">
    <name type="scientific">candidate division WWE3 bacterium RIFCSPLOWO2_01_FULL_53_14</name>
    <dbReference type="NCBI Taxonomy" id="1802628"/>
    <lineage>
        <taxon>Bacteria</taxon>
        <taxon>Katanobacteria</taxon>
    </lineage>
</organism>
<sequence>MAEAVERVKGFFASGRQAYVVTSNSEMVIAGRRDKEFTQILNQADLAVPDTVGLVWASRIWGTPLNGRVAGTDLLPRLCEEAARRGGRVLLLEGPEGLMSASAAAEELRRRYPKIEVEVLVIGADQDDQAVVAIRNISRGRDFDLLFVAYGHGKQERWISRNLKRIPVKVAMGVGGALDFIAGKQIRAPKMMRSLGLEWLYRLIRQPRRIKRQLALLPFIFLTFKESFKRI</sequence>
<evidence type="ECO:0008006" key="5">
    <source>
        <dbReference type="Google" id="ProtNLM"/>
    </source>
</evidence>
<dbReference type="PANTHER" id="PTHR34136:SF1">
    <property type="entry name" value="UDP-N-ACETYL-D-MANNOSAMINURONIC ACID TRANSFERASE"/>
    <property type="match status" value="1"/>
</dbReference>
<dbReference type="Proteomes" id="UP000176967">
    <property type="component" value="Unassembled WGS sequence"/>
</dbReference>
<comment type="caution">
    <text evidence="3">The sequence shown here is derived from an EMBL/GenBank/DDBJ whole genome shotgun (WGS) entry which is preliminary data.</text>
</comment>
<reference evidence="3 4" key="1">
    <citation type="journal article" date="2016" name="Nat. Commun.">
        <title>Thousands of microbial genomes shed light on interconnected biogeochemical processes in an aquifer system.</title>
        <authorList>
            <person name="Anantharaman K."/>
            <person name="Brown C.T."/>
            <person name="Hug L.A."/>
            <person name="Sharon I."/>
            <person name="Castelle C.J."/>
            <person name="Probst A.J."/>
            <person name="Thomas B.C."/>
            <person name="Singh A."/>
            <person name="Wilkins M.J."/>
            <person name="Karaoz U."/>
            <person name="Brodie E.L."/>
            <person name="Williams K.H."/>
            <person name="Hubbard S.S."/>
            <person name="Banfield J.F."/>
        </authorList>
    </citation>
    <scope>NUCLEOTIDE SEQUENCE [LARGE SCALE GENOMIC DNA]</scope>
</reference>
<evidence type="ECO:0000256" key="1">
    <source>
        <dbReference type="ARBA" id="ARBA00022676"/>
    </source>
</evidence>
<accession>A0A1F4VZH4</accession>
<evidence type="ECO:0000313" key="4">
    <source>
        <dbReference type="Proteomes" id="UP000176967"/>
    </source>
</evidence>
<keyword evidence="1" id="KW-0328">Glycosyltransferase</keyword>
<dbReference type="Pfam" id="PF03808">
    <property type="entry name" value="Glyco_tran_WecG"/>
    <property type="match status" value="1"/>
</dbReference>
<gene>
    <name evidence="3" type="ORF">A2890_00640</name>
</gene>
<dbReference type="GO" id="GO:0016758">
    <property type="term" value="F:hexosyltransferase activity"/>
    <property type="evidence" value="ECO:0007669"/>
    <property type="project" value="TreeGrafter"/>
</dbReference>
<keyword evidence="2" id="KW-0808">Transferase</keyword>
<dbReference type="STRING" id="1802628.A2890_00640"/>
<dbReference type="InterPro" id="IPR004629">
    <property type="entry name" value="WecG_TagA_CpsF"/>
</dbReference>
<name>A0A1F4VZH4_UNCKA</name>
<dbReference type="CDD" id="cd06533">
    <property type="entry name" value="Glyco_transf_WecG_TagA"/>
    <property type="match status" value="1"/>
</dbReference>
<proteinExistence type="predicted"/>
<evidence type="ECO:0000256" key="2">
    <source>
        <dbReference type="ARBA" id="ARBA00022679"/>
    </source>
</evidence>
<dbReference type="PANTHER" id="PTHR34136">
    <property type="match status" value="1"/>
</dbReference>
<dbReference type="EMBL" id="MEVL01000009">
    <property type="protein sequence ID" value="OGC62485.1"/>
    <property type="molecule type" value="Genomic_DNA"/>
</dbReference>
<evidence type="ECO:0000313" key="3">
    <source>
        <dbReference type="EMBL" id="OGC62485.1"/>
    </source>
</evidence>
<protein>
    <recommendedName>
        <fullName evidence="5">Glycosyltransferase</fullName>
    </recommendedName>
</protein>